<accession>W9SAH3</accession>
<gene>
    <name evidence="2" type="ORF">L484_017061</name>
</gene>
<name>W9SAH3_9ROSA</name>
<evidence type="ECO:0000313" key="3">
    <source>
        <dbReference type="Proteomes" id="UP000030645"/>
    </source>
</evidence>
<dbReference type="EMBL" id="KE345237">
    <property type="protein sequence ID" value="EXB96212.1"/>
    <property type="molecule type" value="Genomic_DNA"/>
</dbReference>
<evidence type="ECO:0000256" key="1">
    <source>
        <dbReference type="SAM" id="MobiDB-lite"/>
    </source>
</evidence>
<dbReference type="AlphaFoldDB" id="W9SAH3"/>
<protein>
    <submittedName>
        <fullName evidence="2">Uncharacterized protein</fullName>
    </submittedName>
</protein>
<proteinExistence type="predicted"/>
<sequence>MFGASGRSSRLRDSLPTTDLLATSCFFGGGKSSDNESTTKLISRGATGEPATKGKTKEKIATGSLAGEMSQVAMRTAVRDLQRRLIFAM</sequence>
<organism evidence="2 3">
    <name type="scientific">Morus notabilis</name>
    <dbReference type="NCBI Taxonomy" id="981085"/>
    <lineage>
        <taxon>Eukaryota</taxon>
        <taxon>Viridiplantae</taxon>
        <taxon>Streptophyta</taxon>
        <taxon>Embryophyta</taxon>
        <taxon>Tracheophyta</taxon>
        <taxon>Spermatophyta</taxon>
        <taxon>Magnoliopsida</taxon>
        <taxon>eudicotyledons</taxon>
        <taxon>Gunneridae</taxon>
        <taxon>Pentapetalae</taxon>
        <taxon>rosids</taxon>
        <taxon>fabids</taxon>
        <taxon>Rosales</taxon>
        <taxon>Moraceae</taxon>
        <taxon>Moreae</taxon>
        <taxon>Morus</taxon>
    </lineage>
</organism>
<keyword evidence="3" id="KW-1185">Reference proteome</keyword>
<reference evidence="3" key="1">
    <citation type="submission" date="2013-01" db="EMBL/GenBank/DDBJ databases">
        <title>Draft Genome Sequence of a Mulberry Tree, Morus notabilis C.K. Schneid.</title>
        <authorList>
            <person name="He N."/>
            <person name="Zhao S."/>
        </authorList>
    </citation>
    <scope>NUCLEOTIDE SEQUENCE</scope>
</reference>
<evidence type="ECO:0000313" key="2">
    <source>
        <dbReference type="EMBL" id="EXB96212.1"/>
    </source>
</evidence>
<dbReference type="Proteomes" id="UP000030645">
    <property type="component" value="Unassembled WGS sequence"/>
</dbReference>
<feature type="region of interest" description="Disordered" evidence="1">
    <location>
        <begin position="30"/>
        <end position="58"/>
    </location>
</feature>